<feature type="domain" description="PGG" evidence="3">
    <location>
        <begin position="499"/>
        <end position="610"/>
    </location>
</feature>
<feature type="transmembrane region" description="Helical" evidence="2">
    <location>
        <begin position="94"/>
        <end position="113"/>
    </location>
</feature>
<dbReference type="GO" id="GO:0016020">
    <property type="term" value="C:membrane"/>
    <property type="evidence" value="ECO:0007669"/>
    <property type="project" value="TreeGrafter"/>
</dbReference>
<evidence type="ECO:0000256" key="1">
    <source>
        <dbReference type="SAM" id="MobiDB-lite"/>
    </source>
</evidence>
<dbReference type="PANTHER" id="PTHR24177">
    <property type="entry name" value="CASKIN"/>
    <property type="match status" value="1"/>
</dbReference>
<dbReference type="Pfam" id="PF13962">
    <property type="entry name" value="PGG"/>
    <property type="match status" value="5"/>
</dbReference>
<feature type="transmembrane region" description="Helical" evidence="2">
    <location>
        <begin position="506"/>
        <end position="523"/>
    </location>
</feature>
<feature type="transmembrane region" description="Helical" evidence="2">
    <location>
        <begin position="257"/>
        <end position="276"/>
    </location>
</feature>
<feature type="domain" description="PGG" evidence="3">
    <location>
        <begin position="170"/>
        <end position="281"/>
    </location>
</feature>
<feature type="transmembrane region" description="Helical" evidence="2">
    <location>
        <begin position="617"/>
        <end position="637"/>
    </location>
</feature>
<name>A0A0E0M5U6_ORYPU</name>
<feature type="compositionally biased region" description="Basic and acidic residues" evidence="1">
    <location>
        <begin position="687"/>
        <end position="697"/>
    </location>
</feature>
<feature type="transmembrane region" description="Helical" evidence="2">
    <location>
        <begin position="760"/>
        <end position="779"/>
    </location>
</feature>
<dbReference type="OMA" id="RTHPTRY"/>
<keyword evidence="2" id="KW-0472">Membrane</keyword>
<dbReference type="Gramene" id="OPUNC10G03040.1">
    <property type="protein sequence ID" value="OPUNC10G03040.1"/>
    <property type="gene ID" value="OPUNC10G03040"/>
</dbReference>
<feature type="transmembrane region" description="Helical" evidence="2">
    <location>
        <begin position="288"/>
        <end position="306"/>
    </location>
</feature>
<proteinExistence type="predicted"/>
<keyword evidence="5" id="KW-1185">Reference proteome</keyword>
<feature type="domain" description="PGG" evidence="3">
    <location>
        <begin position="361"/>
        <end position="460"/>
    </location>
</feature>
<sequence length="870" mass="96137">MATNGDVASTEYQLRKYLLLLATLVATVTYSAGLNLPGGVWQDNQTEHPVGDPILSDAYHQRYLAFYYCNATAFAASLVVCLLLLVLRKQSPRIAAVLRVVMVLDLLGLMGAYAAGSCRDDFTTIYSVVILSTVFAYLALAFFDFAISKLPTKKNIHPEKRDESPDDENKHAELREVLMLLTTFVITITYVAGLNPPGGFWGNTKDPHLVSLPILQKHHPQRYQAFFVCNTTAFVASLLIIILLLDKKLSKEFSTRFVALYVFIIIALFGLVGAYTAGSSREHDNTTYVIGLGIAVLAYILLQLAIPKAINSGMKNKSCCQVLLTTYCIVSKCRQSIQSLFFDSPQKDTEEESRGTKHDQALEKARDLVILLATLVASITYQAGLDPPGGLWEDGDSVLLRTHPTRYKVFFYSNSAAFVVSLVVIIMVESRFLLKRHTLEAAMLLDLFGLICAYAAGSCRDVSTSIYVVSLAGVVLVYVVIHIIFFTLDHRDNHGDFEDLDSKREVLLLLAILTATLTYQAGLTPPGGFWSADDKSEHFAGFPVLQDNYPRRYKAFFYCNAASFMASVALILLLVNPNLYRLGIRCYALYVCSMVGMFSLVGAYVAGSSRNLRTSIYVLLLAIAVLAFVSMQIFIFWMRRKNPFDNHENGSRLSADGTGNQPSQQGGGIHDNINEFTAQGSTFGTMDEPHTLGDRNKPVGSSGSRKEKLREYLMLLGILAANVTYQAGLKPPGGLWQDDNGHDAGNPILHDTNKLRYLSFFYSNSTSFMASIVVIVLLLPSTLHNYQLPLWPMHTAILLDMLGLLAAYAAGSNRDLGMTMKVIALIIPVLVYIAAYPTLSFFRNMARLCCSAIRCDDKNAKNVERNVSLP</sequence>
<evidence type="ECO:0000256" key="2">
    <source>
        <dbReference type="SAM" id="Phobius"/>
    </source>
</evidence>
<feature type="transmembrane region" description="Helical" evidence="2">
    <location>
        <begin position="791"/>
        <end position="810"/>
    </location>
</feature>
<feature type="domain" description="PGG" evidence="3">
    <location>
        <begin position="13"/>
        <end position="119"/>
    </location>
</feature>
<feature type="region of interest" description="Disordered" evidence="1">
    <location>
        <begin position="648"/>
        <end position="671"/>
    </location>
</feature>
<keyword evidence="2" id="KW-0812">Transmembrane</keyword>
<dbReference type="PANTHER" id="PTHR24177:SF45">
    <property type="entry name" value="OS06G0294000 PROTEIN"/>
    <property type="match status" value="1"/>
</dbReference>
<feature type="transmembrane region" description="Helical" evidence="2">
    <location>
        <begin position="409"/>
        <end position="428"/>
    </location>
</feature>
<accession>A0A0E0M5U6</accession>
<feature type="transmembrane region" description="Helical" evidence="2">
    <location>
        <begin position="822"/>
        <end position="842"/>
    </location>
</feature>
<evidence type="ECO:0000313" key="4">
    <source>
        <dbReference type="EnsemblPlants" id="OPUNC10G03040.1"/>
    </source>
</evidence>
<feature type="transmembrane region" description="Helical" evidence="2">
    <location>
        <begin position="17"/>
        <end position="36"/>
    </location>
</feature>
<feature type="transmembrane region" description="Helical" evidence="2">
    <location>
        <begin position="223"/>
        <end position="245"/>
    </location>
</feature>
<dbReference type="EnsemblPlants" id="OPUNC10G03040.1">
    <property type="protein sequence ID" value="OPUNC10G03040.1"/>
    <property type="gene ID" value="OPUNC10G03040"/>
</dbReference>
<dbReference type="STRING" id="4537.A0A0E0M5U6"/>
<reference evidence="4" key="1">
    <citation type="submission" date="2015-04" db="UniProtKB">
        <authorList>
            <consortium name="EnsemblPlants"/>
        </authorList>
    </citation>
    <scope>IDENTIFICATION</scope>
</reference>
<reference evidence="4" key="2">
    <citation type="submission" date="2018-05" db="EMBL/GenBank/DDBJ databases">
        <title>OpunRS2 (Oryza punctata Reference Sequence Version 2).</title>
        <authorList>
            <person name="Zhang J."/>
            <person name="Kudrna D."/>
            <person name="Lee S."/>
            <person name="Talag J."/>
            <person name="Welchert J."/>
            <person name="Wing R.A."/>
        </authorList>
    </citation>
    <scope>NUCLEOTIDE SEQUENCE [LARGE SCALE GENOMIC DNA]</scope>
</reference>
<organism evidence="4">
    <name type="scientific">Oryza punctata</name>
    <name type="common">Red rice</name>
    <dbReference type="NCBI Taxonomy" id="4537"/>
    <lineage>
        <taxon>Eukaryota</taxon>
        <taxon>Viridiplantae</taxon>
        <taxon>Streptophyta</taxon>
        <taxon>Embryophyta</taxon>
        <taxon>Tracheophyta</taxon>
        <taxon>Spermatophyta</taxon>
        <taxon>Magnoliopsida</taxon>
        <taxon>Liliopsida</taxon>
        <taxon>Poales</taxon>
        <taxon>Poaceae</taxon>
        <taxon>BOP clade</taxon>
        <taxon>Oryzoideae</taxon>
        <taxon>Oryzeae</taxon>
        <taxon>Oryzinae</taxon>
        <taxon>Oryza</taxon>
    </lineage>
</organism>
<dbReference type="AlphaFoldDB" id="A0A0E0M5U6"/>
<feature type="transmembrane region" description="Helical" evidence="2">
    <location>
        <begin position="464"/>
        <end position="485"/>
    </location>
</feature>
<feature type="transmembrane region" description="Helical" evidence="2">
    <location>
        <begin position="712"/>
        <end position="729"/>
    </location>
</feature>
<dbReference type="Proteomes" id="UP000026962">
    <property type="component" value="Chromosome 10"/>
</dbReference>
<feature type="transmembrane region" description="Helical" evidence="2">
    <location>
        <begin position="555"/>
        <end position="575"/>
    </location>
</feature>
<dbReference type="eggNOG" id="KOG0504">
    <property type="taxonomic scope" value="Eukaryota"/>
</dbReference>
<feature type="transmembrane region" description="Helical" evidence="2">
    <location>
        <begin position="177"/>
        <end position="194"/>
    </location>
</feature>
<feature type="transmembrane region" description="Helical" evidence="2">
    <location>
        <begin position="125"/>
        <end position="147"/>
    </location>
</feature>
<feature type="transmembrane region" description="Helical" evidence="2">
    <location>
        <begin position="587"/>
        <end position="605"/>
    </location>
</feature>
<keyword evidence="2" id="KW-1133">Transmembrane helix</keyword>
<feature type="region of interest" description="Disordered" evidence="1">
    <location>
        <begin position="684"/>
        <end position="704"/>
    </location>
</feature>
<dbReference type="InterPro" id="IPR026961">
    <property type="entry name" value="PGG_dom"/>
</dbReference>
<feature type="domain" description="PGG" evidence="3">
    <location>
        <begin position="707"/>
        <end position="813"/>
    </location>
</feature>
<dbReference type="HOGENOM" id="CLU_007110_1_0_1"/>
<protein>
    <recommendedName>
        <fullName evidence="3">PGG domain-containing protein</fullName>
    </recommendedName>
</protein>
<evidence type="ECO:0000313" key="5">
    <source>
        <dbReference type="Proteomes" id="UP000026962"/>
    </source>
</evidence>
<evidence type="ECO:0000259" key="3">
    <source>
        <dbReference type="Pfam" id="PF13962"/>
    </source>
</evidence>
<feature type="transmembrane region" description="Helical" evidence="2">
    <location>
        <begin position="65"/>
        <end position="87"/>
    </location>
</feature>